<feature type="compositionally biased region" description="Polar residues" evidence="1">
    <location>
        <begin position="133"/>
        <end position="145"/>
    </location>
</feature>
<dbReference type="EMBL" id="VGJX01000021">
    <property type="protein sequence ID" value="MBM3273652.1"/>
    <property type="molecule type" value="Genomic_DNA"/>
</dbReference>
<protein>
    <submittedName>
        <fullName evidence="2">Uncharacterized protein</fullName>
    </submittedName>
</protein>
<evidence type="ECO:0000313" key="2">
    <source>
        <dbReference type="EMBL" id="MBM3273652.1"/>
    </source>
</evidence>
<evidence type="ECO:0000256" key="1">
    <source>
        <dbReference type="SAM" id="MobiDB-lite"/>
    </source>
</evidence>
<reference evidence="2 3" key="1">
    <citation type="submission" date="2019-03" db="EMBL/GenBank/DDBJ databases">
        <title>Lake Tanganyika Metagenome-Assembled Genomes (MAGs).</title>
        <authorList>
            <person name="Tran P."/>
        </authorList>
    </citation>
    <scope>NUCLEOTIDE SEQUENCE [LARGE SCALE GENOMIC DNA]</scope>
    <source>
        <strain evidence="2">K_DeepCast_65m_m2_236</strain>
    </source>
</reference>
<name>A0A937X2L0_9BACT</name>
<comment type="caution">
    <text evidence="2">The sequence shown here is derived from an EMBL/GenBank/DDBJ whole genome shotgun (WGS) entry which is preliminary data.</text>
</comment>
<accession>A0A937X2L0</accession>
<organism evidence="2 3">
    <name type="scientific">Candidatus Tanganyikabacteria bacterium</name>
    <dbReference type="NCBI Taxonomy" id="2961651"/>
    <lineage>
        <taxon>Bacteria</taxon>
        <taxon>Bacillati</taxon>
        <taxon>Candidatus Sericytochromatia</taxon>
        <taxon>Candidatus Tanganyikabacteria</taxon>
    </lineage>
</organism>
<evidence type="ECO:0000313" key="3">
    <source>
        <dbReference type="Proteomes" id="UP000703893"/>
    </source>
</evidence>
<gene>
    <name evidence="2" type="ORF">FJZ00_00760</name>
</gene>
<feature type="region of interest" description="Disordered" evidence="1">
    <location>
        <begin position="126"/>
        <end position="145"/>
    </location>
</feature>
<proteinExistence type="predicted"/>
<feature type="non-terminal residue" evidence="2">
    <location>
        <position position="1"/>
    </location>
</feature>
<dbReference type="AlphaFoldDB" id="A0A937X2L0"/>
<dbReference type="Proteomes" id="UP000703893">
    <property type="component" value="Unassembled WGS sequence"/>
</dbReference>
<sequence length="145" mass="15611">SALDAWVSAIREALADEIPDYPGLRGWTCEAVRVEGLGASRDLGELFLASDLTLAPEWALFPEGDAVFFEEPESFPASTFLLTRHGPGRSAYWAGTAKAFSIDDALHQAAAGVTIWPSHDLPGRFRHPEDQISGATSASRISNGR</sequence>